<comment type="subcellular location">
    <subcellularLocation>
        <location evidence="1 7">Nucleus</location>
    </subcellularLocation>
</comment>
<evidence type="ECO:0000313" key="10">
    <source>
        <dbReference type="EMBL" id="KAH0221542.1"/>
    </source>
</evidence>
<dbReference type="PANTHER" id="PTHR13220:SF11">
    <property type="entry name" value="TIMELESS-INTERACTING PROTEIN"/>
    <property type="match status" value="1"/>
</dbReference>
<feature type="compositionally biased region" description="Acidic residues" evidence="8">
    <location>
        <begin position="274"/>
        <end position="284"/>
    </location>
</feature>
<feature type="domain" description="Chromosome segregation in meiosis protein 3" evidence="9">
    <location>
        <begin position="133"/>
        <end position="215"/>
    </location>
</feature>
<keyword evidence="4" id="KW-0236">DNA replication inhibitor</keyword>
<evidence type="ECO:0000256" key="4">
    <source>
        <dbReference type="ARBA" id="ARBA00022880"/>
    </source>
</evidence>
<dbReference type="Pfam" id="PF07962">
    <property type="entry name" value="Swi3"/>
    <property type="match status" value="1"/>
</dbReference>
<dbReference type="EMBL" id="JAHFYH010000032">
    <property type="protein sequence ID" value="KAH0221542.1"/>
    <property type="molecule type" value="Genomic_DNA"/>
</dbReference>
<dbReference type="GO" id="GO:0003677">
    <property type="term" value="F:DNA binding"/>
    <property type="evidence" value="ECO:0007669"/>
    <property type="project" value="TreeGrafter"/>
</dbReference>
<dbReference type="Proteomes" id="UP000767238">
    <property type="component" value="Unassembled WGS sequence"/>
</dbReference>
<protein>
    <recommendedName>
        <fullName evidence="7">Chromosome segregation in meiosis protein</fullName>
    </recommendedName>
</protein>
<organism evidence="10 11">
    <name type="scientific">Aureobasidium melanogenum</name>
    <name type="common">Aureobasidium pullulans var. melanogenum</name>
    <dbReference type="NCBI Taxonomy" id="46634"/>
    <lineage>
        <taxon>Eukaryota</taxon>
        <taxon>Fungi</taxon>
        <taxon>Dikarya</taxon>
        <taxon>Ascomycota</taxon>
        <taxon>Pezizomycotina</taxon>
        <taxon>Dothideomycetes</taxon>
        <taxon>Dothideomycetidae</taxon>
        <taxon>Dothideales</taxon>
        <taxon>Saccotheciaceae</taxon>
        <taxon>Aureobasidium</taxon>
    </lineage>
</organism>
<keyword evidence="6 7" id="KW-0131">Cell cycle</keyword>
<reference evidence="10" key="1">
    <citation type="journal article" date="2021" name="J Fungi (Basel)">
        <title>Virulence traits and population genomics of the black yeast Aureobasidium melanogenum.</title>
        <authorList>
            <person name="Cernosa A."/>
            <person name="Sun X."/>
            <person name="Gostincar C."/>
            <person name="Fang C."/>
            <person name="Gunde-Cimerman N."/>
            <person name="Song Z."/>
        </authorList>
    </citation>
    <scope>NUCLEOTIDE SEQUENCE</scope>
    <source>
        <strain evidence="10">EXF-8016</strain>
    </source>
</reference>
<dbReference type="OrthoDB" id="437078at2759"/>
<dbReference type="InterPro" id="IPR012923">
    <property type="entry name" value="Csm3"/>
</dbReference>
<dbReference type="GO" id="GO:0031297">
    <property type="term" value="P:replication fork processing"/>
    <property type="evidence" value="ECO:0007669"/>
    <property type="project" value="UniProtKB-UniRule"/>
</dbReference>
<dbReference type="GO" id="GO:0031298">
    <property type="term" value="C:replication fork protection complex"/>
    <property type="evidence" value="ECO:0007669"/>
    <property type="project" value="TreeGrafter"/>
</dbReference>
<gene>
    <name evidence="10" type="ORF">KCV03_g5066</name>
</gene>
<comment type="caution">
    <text evidence="10">The sequence shown here is derived from an EMBL/GenBank/DDBJ whole genome shotgun (WGS) entry which is preliminary data.</text>
</comment>
<sequence>MCEQRKFAGASSVTTFGRTVSSSIEANLARNALSRVSQIFGGVVLISNILIQIRSKQDWEIPDMPAAVPSGVRPTVERDDLDDLFNYDAGINATFDQHQEDANNNNTVQDQHDVPVNIDEEVKVTKKRKPVAKLDEDRLLSQQGIPKLRKIAKERIQINGKGHEFSDMARLLNTYQLWLDDLFPKAKFMDGVSMIEKLGHKKRMQMMRREWIQEGKPKPPRDDDEEDFVIPDENSAPENNIARNSEEQNNHVESRPEAQSSGGAQGRDNHNPFGEEEPDEDELDALLAESESLPVSTTKQNDTQPTEDQEPDEDELDALMAEDAMNDSVPKSLFGGPVSSTTTTNAASRPRDEFDDDEEAMAGMDW</sequence>
<feature type="compositionally biased region" description="Acidic residues" evidence="8">
    <location>
        <begin position="305"/>
        <end position="317"/>
    </location>
</feature>
<comment type="function">
    <text evidence="7">Plays an important role in the control of DNA replication and the maintenance of replication fork stability.</text>
</comment>
<dbReference type="AlphaFoldDB" id="A0A9P8GF43"/>
<feature type="compositionally biased region" description="Basic and acidic residues" evidence="8">
    <location>
        <begin position="244"/>
        <end position="256"/>
    </location>
</feature>
<dbReference type="PANTHER" id="PTHR13220">
    <property type="entry name" value="TIMELESS INTERACTING-RELATED"/>
    <property type="match status" value="1"/>
</dbReference>
<evidence type="ECO:0000256" key="2">
    <source>
        <dbReference type="ARBA" id="ARBA00006075"/>
    </source>
</evidence>
<accession>A0A9P8GF43</accession>
<dbReference type="GO" id="GO:0006974">
    <property type="term" value="P:DNA damage response"/>
    <property type="evidence" value="ECO:0007669"/>
    <property type="project" value="UniProtKB-KW"/>
</dbReference>
<evidence type="ECO:0000256" key="1">
    <source>
        <dbReference type="ARBA" id="ARBA00004123"/>
    </source>
</evidence>
<evidence type="ECO:0000256" key="3">
    <source>
        <dbReference type="ARBA" id="ARBA00022763"/>
    </source>
</evidence>
<dbReference type="GO" id="GO:0000076">
    <property type="term" value="P:DNA replication checkpoint signaling"/>
    <property type="evidence" value="ECO:0007669"/>
    <property type="project" value="UniProtKB-UniRule"/>
</dbReference>
<keyword evidence="5 7" id="KW-0539">Nucleus</keyword>
<feature type="region of interest" description="Disordered" evidence="8">
    <location>
        <begin position="212"/>
        <end position="366"/>
    </location>
</feature>
<keyword evidence="3 7" id="KW-0227">DNA damage</keyword>
<proteinExistence type="inferred from homology"/>
<evidence type="ECO:0000259" key="9">
    <source>
        <dbReference type="Pfam" id="PF07962"/>
    </source>
</evidence>
<feature type="compositionally biased region" description="Polar residues" evidence="8">
    <location>
        <begin position="338"/>
        <end position="347"/>
    </location>
</feature>
<reference evidence="10" key="2">
    <citation type="submission" date="2021-08" db="EMBL/GenBank/DDBJ databases">
        <authorList>
            <person name="Gostincar C."/>
            <person name="Sun X."/>
            <person name="Song Z."/>
            <person name="Gunde-Cimerman N."/>
        </authorList>
    </citation>
    <scope>NUCLEOTIDE SEQUENCE</scope>
    <source>
        <strain evidence="10">EXF-8016</strain>
    </source>
</reference>
<name>A0A9P8GF43_AURME</name>
<feature type="compositionally biased region" description="Basic and acidic residues" evidence="8">
    <location>
        <begin position="212"/>
        <end position="221"/>
    </location>
</feature>
<comment type="similarity">
    <text evidence="2 7">Belongs to the CSM3 family.</text>
</comment>
<evidence type="ECO:0000256" key="6">
    <source>
        <dbReference type="ARBA" id="ARBA00023306"/>
    </source>
</evidence>
<evidence type="ECO:0000256" key="5">
    <source>
        <dbReference type="ARBA" id="ARBA00023242"/>
    </source>
</evidence>
<dbReference type="GO" id="GO:0043111">
    <property type="term" value="P:replication fork arrest"/>
    <property type="evidence" value="ECO:0007669"/>
    <property type="project" value="TreeGrafter"/>
</dbReference>
<evidence type="ECO:0000256" key="8">
    <source>
        <dbReference type="SAM" id="MobiDB-lite"/>
    </source>
</evidence>
<dbReference type="InterPro" id="IPR040038">
    <property type="entry name" value="TIPIN/Csm3/Swi3"/>
</dbReference>
<evidence type="ECO:0000313" key="11">
    <source>
        <dbReference type="Proteomes" id="UP000767238"/>
    </source>
</evidence>
<evidence type="ECO:0000256" key="7">
    <source>
        <dbReference type="RuleBase" id="RU366049"/>
    </source>
</evidence>
<feature type="compositionally biased region" description="Low complexity" evidence="8">
    <location>
        <begin position="285"/>
        <end position="294"/>
    </location>
</feature>
<feature type="non-terminal residue" evidence="10">
    <location>
        <position position="1"/>
    </location>
</feature>